<accession>A0A7Y0A2S7</accession>
<evidence type="ECO:0000313" key="2">
    <source>
        <dbReference type="Proteomes" id="UP000583127"/>
    </source>
</evidence>
<dbReference type="RefSeq" id="WP_169501681.1">
    <property type="nucleotide sequence ID" value="NZ_JABBFZ010000046.1"/>
</dbReference>
<organism evidence="1 2">
    <name type="scientific">Paraburkholderia antibiotica</name>
    <dbReference type="NCBI Taxonomy" id="2728839"/>
    <lineage>
        <taxon>Bacteria</taxon>
        <taxon>Pseudomonadati</taxon>
        <taxon>Pseudomonadota</taxon>
        <taxon>Betaproteobacteria</taxon>
        <taxon>Burkholderiales</taxon>
        <taxon>Burkholderiaceae</taxon>
        <taxon>Paraburkholderia</taxon>
    </lineage>
</organism>
<gene>
    <name evidence="1" type="ORF">HHL14_32430</name>
</gene>
<protein>
    <recommendedName>
        <fullName evidence="3">Immunity protein 26 of polymorphic toxin system</fullName>
    </recommendedName>
</protein>
<comment type="caution">
    <text evidence="1">The sequence shown here is derived from an EMBL/GenBank/DDBJ whole genome shotgun (WGS) entry which is preliminary data.</text>
</comment>
<sequence>MANVRGRGKVGDVVMIDLGNESFGYGRVLLEPTMAFYDLRSREMVAAREVVKAPVLFTIWVLNKAIKSEKWEVIGNLPLEDHLKAEPKFFKQDMLSKKFFIYDDVKNIPATREDCIGLERASVWEANHVEDRLRDHFDDVPNKWVESMKLPEA</sequence>
<proteinExistence type="predicted"/>
<dbReference type="EMBL" id="JABBFZ010000046">
    <property type="protein sequence ID" value="NML35505.1"/>
    <property type="molecule type" value="Genomic_DNA"/>
</dbReference>
<dbReference type="AlphaFoldDB" id="A0A7Y0A2S7"/>
<evidence type="ECO:0000313" key="1">
    <source>
        <dbReference type="EMBL" id="NML35505.1"/>
    </source>
</evidence>
<keyword evidence="2" id="KW-1185">Reference proteome</keyword>
<reference evidence="1 2" key="1">
    <citation type="submission" date="2020-04" db="EMBL/GenBank/DDBJ databases">
        <title>Paraburkholderia sp. G-4-1-8 isolated from soil.</title>
        <authorList>
            <person name="Dahal R.H."/>
        </authorList>
    </citation>
    <scope>NUCLEOTIDE SEQUENCE [LARGE SCALE GENOMIC DNA]</scope>
    <source>
        <strain evidence="1 2">G-4-1-8</strain>
    </source>
</reference>
<name>A0A7Y0A2S7_9BURK</name>
<evidence type="ECO:0008006" key="3">
    <source>
        <dbReference type="Google" id="ProtNLM"/>
    </source>
</evidence>
<dbReference type="Proteomes" id="UP000583127">
    <property type="component" value="Unassembled WGS sequence"/>
</dbReference>
<dbReference type="InterPro" id="IPR029278">
    <property type="entry name" value="Imm26"/>
</dbReference>
<dbReference type="Pfam" id="PF15428">
    <property type="entry name" value="Imm26"/>
    <property type="match status" value="1"/>
</dbReference>